<dbReference type="RefSeq" id="WP_247420750.1">
    <property type="nucleotide sequence ID" value="NZ_JALLGW010000003.1"/>
</dbReference>
<sequence length="51" mass="5476">MTELPVQYVSNDSETPLAVLLDLLALDTQNPPGETREPSSTTSNADSTRCP</sequence>
<dbReference type="Proteomes" id="UP001596099">
    <property type="component" value="Unassembled WGS sequence"/>
</dbReference>
<reference evidence="2 3" key="1">
    <citation type="journal article" date="2019" name="Int. J. Syst. Evol. Microbiol.">
        <title>The Global Catalogue of Microorganisms (GCM) 10K type strain sequencing project: providing services to taxonomists for standard genome sequencing and annotation.</title>
        <authorList>
            <consortium name="The Broad Institute Genomics Platform"/>
            <consortium name="The Broad Institute Genome Sequencing Center for Infectious Disease"/>
            <person name="Wu L."/>
            <person name="Ma J."/>
        </authorList>
    </citation>
    <scope>NUCLEOTIDE SEQUENCE [LARGE SCALE GENOMIC DNA]</scope>
    <source>
        <strain evidence="2 3">CGMCC 1.12543</strain>
    </source>
</reference>
<feature type="region of interest" description="Disordered" evidence="1">
    <location>
        <begin position="28"/>
        <end position="51"/>
    </location>
</feature>
<organism evidence="2 3">
    <name type="scientific">Halomarina salina</name>
    <dbReference type="NCBI Taxonomy" id="1872699"/>
    <lineage>
        <taxon>Archaea</taxon>
        <taxon>Methanobacteriati</taxon>
        <taxon>Methanobacteriota</taxon>
        <taxon>Stenosarchaea group</taxon>
        <taxon>Halobacteria</taxon>
        <taxon>Halobacteriales</taxon>
        <taxon>Natronomonadaceae</taxon>
        <taxon>Halomarina</taxon>
    </lineage>
</organism>
<evidence type="ECO:0000256" key="1">
    <source>
        <dbReference type="SAM" id="MobiDB-lite"/>
    </source>
</evidence>
<gene>
    <name evidence="2" type="ORF">ACFPYI_20055</name>
</gene>
<name>A0ABD5RU26_9EURY</name>
<dbReference type="EMBL" id="JBHSQH010000002">
    <property type="protein sequence ID" value="MFC5973630.1"/>
    <property type="molecule type" value="Genomic_DNA"/>
</dbReference>
<protein>
    <submittedName>
        <fullName evidence="2">Uncharacterized protein</fullName>
    </submittedName>
</protein>
<keyword evidence="3" id="KW-1185">Reference proteome</keyword>
<evidence type="ECO:0000313" key="2">
    <source>
        <dbReference type="EMBL" id="MFC5973630.1"/>
    </source>
</evidence>
<comment type="caution">
    <text evidence="2">The sequence shown here is derived from an EMBL/GenBank/DDBJ whole genome shotgun (WGS) entry which is preliminary data.</text>
</comment>
<proteinExistence type="predicted"/>
<dbReference type="AlphaFoldDB" id="A0ABD5RU26"/>
<evidence type="ECO:0000313" key="3">
    <source>
        <dbReference type="Proteomes" id="UP001596099"/>
    </source>
</evidence>
<accession>A0ABD5RU26</accession>